<proteinExistence type="predicted"/>
<keyword evidence="6" id="KW-1185">Reference proteome</keyword>
<evidence type="ECO:0000313" key="6">
    <source>
        <dbReference type="Proteomes" id="UP000274601"/>
    </source>
</evidence>
<keyword evidence="2" id="KW-0805">Transcription regulation</keyword>
<evidence type="ECO:0000256" key="1">
    <source>
        <dbReference type="ARBA" id="ARBA00022491"/>
    </source>
</evidence>
<dbReference type="OrthoDB" id="3432043at2"/>
<protein>
    <submittedName>
        <fullName evidence="5">TetR family transcriptional regulator</fullName>
    </submittedName>
</protein>
<dbReference type="InterPro" id="IPR036271">
    <property type="entry name" value="Tet_transcr_reg_TetR-rel_C_sf"/>
</dbReference>
<gene>
    <name evidence="5" type="ORF">BZB76_0208</name>
</gene>
<reference evidence="5 6" key="1">
    <citation type="submission" date="2018-10" db="EMBL/GenBank/DDBJ databases">
        <title>Genomic Encyclopedia of Archaeal and Bacterial Type Strains, Phase II (KMG-II): from individual species to whole genera.</title>
        <authorList>
            <person name="Goeker M."/>
        </authorList>
    </citation>
    <scope>NUCLEOTIDE SEQUENCE [LARGE SCALE GENOMIC DNA]</scope>
    <source>
        <strain evidence="5 6">DSM 43383</strain>
    </source>
</reference>
<dbReference type="RefSeq" id="WP_121432396.1">
    <property type="nucleotide sequence ID" value="NZ_RBWU01000001.1"/>
</dbReference>
<dbReference type="AlphaFoldDB" id="A0A495QXD4"/>
<dbReference type="EMBL" id="RBWU01000001">
    <property type="protein sequence ID" value="RKS78778.1"/>
    <property type="molecule type" value="Genomic_DNA"/>
</dbReference>
<organism evidence="5 6">
    <name type="scientific">Actinomadura pelletieri DSM 43383</name>
    <dbReference type="NCBI Taxonomy" id="1120940"/>
    <lineage>
        <taxon>Bacteria</taxon>
        <taxon>Bacillati</taxon>
        <taxon>Actinomycetota</taxon>
        <taxon>Actinomycetes</taxon>
        <taxon>Streptosporangiales</taxon>
        <taxon>Thermomonosporaceae</taxon>
        <taxon>Actinomadura</taxon>
    </lineage>
</organism>
<evidence type="ECO:0000256" key="3">
    <source>
        <dbReference type="ARBA" id="ARBA00023163"/>
    </source>
</evidence>
<dbReference type="Pfam" id="PF02909">
    <property type="entry name" value="TetR_C_1"/>
    <property type="match status" value="1"/>
</dbReference>
<dbReference type="Gene3D" id="1.10.357.10">
    <property type="entry name" value="Tetracycline Repressor, domain 2"/>
    <property type="match status" value="1"/>
</dbReference>
<dbReference type="InterPro" id="IPR004111">
    <property type="entry name" value="Repressor_TetR_C"/>
</dbReference>
<dbReference type="InterPro" id="IPR009057">
    <property type="entry name" value="Homeodomain-like_sf"/>
</dbReference>
<dbReference type="SUPFAM" id="SSF48498">
    <property type="entry name" value="Tetracyclin repressor-like, C-terminal domain"/>
    <property type="match status" value="1"/>
</dbReference>
<dbReference type="InterPro" id="IPR003012">
    <property type="entry name" value="Tet_transcr_reg_TetR"/>
</dbReference>
<keyword evidence="1" id="KW-0678">Repressor</keyword>
<dbReference type="PRINTS" id="PR00400">
    <property type="entry name" value="TETREPRESSOR"/>
</dbReference>
<dbReference type="GO" id="GO:0046677">
    <property type="term" value="P:response to antibiotic"/>
    <property type="evidence" value="ECO:0007669"/>
    <property type="project" value="InterPro"/>
</dbReference>
<evidence type="ECO:0000256" key="2">
    <source>
        <dbReference type="ARBA" id="ARBA00023015"/>
    </source>
</evidence>
<feature type="domain" description="Tetracycline repressor TetR C-terminal" evidence="4">
    <location>
        <begin position="76"/>
        <end position="199"/>
    </location>
</feature>
<dbReference type="GO" id="GO:0045892">
    <property type="term" value="P:negative regulation of DNA-templated transcription"/>
    <property type="evidence" value="ECO:0007669"/>
    <property type="project" value="InterPro"/>
</dbReference>
<keyword evidence="3" id="KW-0804">Transcription</keyword>
<name>A0A495QXD4_9ACTN</name>
<evidence type="ECO:0000259" key="4">
    <source>
        <dbReference type="Pfam" id="PF02909"/>
    </source>
</evidence>
<evidence type="ECO:0000313" key="5">
    <source>
        <dbReference type="EMBL" id="RKS78778.1"/>
    </source>
</evidence>
<dbReference type="Proteomes" id="UP000274601">
    <property type="component" value="Unassembled WGS sequence"/>
</dbReference>
<comment type="caution">
    <text evidence="5">The sequence shown here is derived from an EMBL/GenBank/DDBJ whole genome shotgun (WGS) entry which is preliminary data.</text>
</comment>
<sequence length="202" mass="22017">MARPRKPLLDHDRIATATLELVDEEGNFTMPGLARRLGVQTPSLYHHVDGRAGVIELLRGKIDEQIDNTLLDLTPWDRALDAYARAHRAAFAAHPHVIPLLATSTVHAPRVVAVYDKIAELLSQAGVPPEQIMPSFTALENFLLGSALDLAAPEVMWEVPPDVQAPHLSQALTAQAASATRSDQAFEFGLAAMLDALRHMND</sequence>
<accession>A0A495QXD4</accession>
<dbReference type="SUPFAM" id="SSF46689">
    <property type="entry name" value="Homeodomain-like"/>
    <property type="match status" value="1"/>
</dbReference>